<comment type="caution">
    <text evidence="9">The sequence shown here is derived from an EMBL/GenBank/DDBJ whole genome shotgun (WGS) entry which is preliminary data.</text>
</comment>
<evidence type="ECO:0000256" key="6">
    <source>
        <dbReference type="SAM" id="MobiDB-lite"/>
    </source>
</evidence>
<dbReference type="GO" id="GO:0071011">
    <property type="term" value="C:precatalytic spliceosome"/>
    <property type="evidence" value="ECO:0007669"/>
    <property type="project" value="TreeGrafter"/>
</dbReference>
<evidence type="ECO:0000313" key="10">
    <source>
        <dbReference type="Proteomes" id="UP001176961"/>
    </source>
</evidence>
<dbReference type="PROSITE" id="PS50020">
    <property type="entry name" value="WW_DOMAIN_2"/>
    <property type="match status" value="1"/>
</dbReference>
<feature type="compositionally biased region" description="Polar residues" evidence="6">
    <location>
        <begin position="306"/>
        <end position="320"/>
    </location>
</feature>
<dbReference type="InterPro" id="IPR040023">
    <property type="entry name" value="WBP4"/>
</dbReference>
<feature type="region of interest" description="Disordered" evidence="6">
    <location>
        <begin position="119"/>
        <end position="138"/>
    </location>
</feature>
<keyword evidence="5" id="KW-0539">Nucleus</keyword>
<keyword evidence="3" id="KW-0863">Zinc-finger</keyword>
<feature type="compositionally biased region" description="Polar residues" evidence="6">
    <location>
        <begin position="337"/>
        <end position="346"/>
    </location>
</feature>
<protein>
    <recommendedName>
        <fullName evidence="11">WW domain-binding protein 4</fullName>
    </recommendedName>
</protein>
<keyword evidence="10" id="KW-1185">Reference proteome</keyword>
<comment type="subcellular location">
    <subcellularLocation>
        <location evidence="1">Nucleus</location>
    </subcellularLocation>
</comment>
<feature type="domain" description="Matrin-type" evidence="8">
    <location>
        <begin position="11"/>
        <end position="42"/>
    </location>
</feature>
<dbReference type="SMART" id="SM00451">
    <property type="entry name" value="ZnF_U1"/>
    <property type="match status" value="1"/>
</dbReference>
<feature type="region of interest" description="Disordered" evidence="6">
    <location>
        <begin position="381"/>
        <end position="404"/>
    </location>
</feature>
<dbReference type="CDD" id="cd00201">
    <property type="entry name" value="WW"/>
    <property type="match status" value="1"/>
</dbReference>
<evidence type="ECO:0000256" key="1">
    <source>
        <dbReference type="ARBA" id="ARBA00004123"/>
    </source>
</evidence>
<evidence type="ECO:0000313" key="9">
    <source>
        <dbReference type="EMBL" id="CAJ0603834.1"/>
    </source>
</evidence>
<dbReference type="SUPFAM" id="SSF51045">
    <property type="entry name" value="WW domain"/>
    <property type="match status" value="1"/>
</dbReference>
<dbReference type="SMART" id="SM00456">
    <property type="entry name" value="WW"/>
    <property type="match status" value="1"/>
</dbReference>
<name>A0AA36H4E2_CYLNA</name>
<evidence type="ECO:0000259" key="7">
    <source>
        <dbReference type="PROSITE" id="PS50020"/>
    </source>
</evidence>
<reference evidence="9" key="1">
    <citation type="submission" date="2023-07" db="EMBL/GenBank/DDBJ databases">
        <authorList>
            <consortium name="CYATHOMIX"/>
        </authorList>
    </citation>
    <scope>NUCLEOTIDE SEQUENCE</scope>
    <source>
        <strain evidence="9">N/A</strain>
    </source>
</reference>
<dbReference type="InterPro" id="IPR001202">
    <property type="entry name" value="WW_dom"/>
</dbReference>
<evidence type="ECO:0000256" key="4">
    <source>
        <dbReference type="ARBA" id="ARBA00022833"/>
    </source>
</evidence>
<organism evidence="9 10">
    <name type="scientific">Cylicocyclus nassatus</name>
    <name type="common">Nematode worm</name>
    <dbReference type="NCBI Taxonomy" id="53992"/>
    <lineage>
        <taxon>Eukaryota</taxon>
        <taxon>Metazoa</taxon>
        <taxon>Ecdysozoa</taxon>
        <taxon>Nematoda</taxon>
        <taxon>Chromadorea</taxon>
        <taxon>Rhabditida</taxon>
        <taxon>Rhabditina</taxon>
        <taxon>Rhabditomorpha</taxon>
        <taxon>Strongyloidea</taxon>
        <taxon>Strongylidae</taxon>
        <taxon>Cylicocyclus</taxon>
    </lineage>
</organism>
<dbReference type="Proteomes" id="UP001176961">
    <property type="component" value="Unassembled WGS sequence"/>
</dbReference>
<gene>
    <name evidence="9" type="ORF">CYNAS_LOCUS15817</name>
</gene>
<dbReference type="GO" id="GO:0003723">
    <property type="term" value="F:RNA binding"/>
    <property type="evidence" value="ECO:0007669"/>
    <property type="project" value="TreeGrafter"/>
</dbReference>
<evidence type="ECO:0000256" key="2">
    <source>
        <dbReference type="ARBA" id="ARBA00022723"/>
    </source>
</evidence>
<dbReference type="InterPro" id="IPR003604">
    <property type="entry name" value="Matrin/U1-like-C_Znf_C2H2"/>
</dbReference>
<evidence type="ECO:0000259" key="8">
    <source>
        <dbReference type="PROSITE" id="PS50171"/>
    </source>
</evidence>
<keyword evidence="4" id="KW-0862">Zinc</keyword>
<sequence length="439" mass="48916">MADVWISQGRKFCEICKVWFGDNRASIEFHERGKKHKDALANKIRELGKKQREETKARYSLNSALAQMEAAALVSMAERGEGISHGPALPARGLASKIFDPRQFKDVTTFARQMAMRKNEHRELKRSAPPPMSSAPMSAKYFRGDSSVKVEYPFLSIPETKVEVTAHTPTSMDVAAAHAPASASQTYWVEADSPDGSGRKYYFHMYTGESTWEKPESFFTWEVYQSYISAYQTPAAGTTTSSEEMHASSAAVETVPETKPEVKSEAPAAEGSREIGDIPLPQVDDADAEASVDVKQEPVEQASEGEPQSDSEVQKSTTAAPTPWEVVKDPYPAKPVPTTQEVSTGGDSVDKLIKATPYGGWTRVEKTDKEMFLSPLTEKYRAEEERQRKETEAREKLEEKLEPVEFTEKTSANLTKKVKGPIEFKKRTATKNVRQRTTE</sequence>
<dbReference type="GO" id="GO:0008270">
    <property type="term" value="F:zinc ion binding"/>
    <property type="evidence" value="ECO:0007669"/>
    <property type="project" value="UniProtKB-KW"/>
</dbReference>
<dbReference type="InterPro" id="IPR036020">
    <property type="entry name" value="WW_dom_sf"/>
</dbReference>
<dbReference type="PANTHER" id="PTHR13173:SF10">
    <property type="entry name" value="WW DOMAIN-BINDING PROTEIN 4"/>
    <property type="match status" value="1"/>
</dbReference>
<dbReference type="PROSITE" id="PS50171">
    <property type="entry name" value="ZF_MATRIN"/>
    <property type="match status" value="1"/>
</dbReference>
<accession>A0AA36H4E2</accession>
<dbReference type="Gene3D" id="3.30.160.60">
    <property type="entry name" value="Classic Zinc Finger"/>
    <property type="match status" value="1"/>
</dbReference>
<feature type="region of interest" description="Disordered" evidence="6">
    <location>
        <begin position="238"/>
        <end position="346"/>
    </location>
</feature>
<dbReference type="Pfam" id="PF00397">
    <property type="entry name" value="WW"/>
    <property type="match status" value="1"/>
</dbReference>
<evidence type="ECO:0008006" key="11">
    <source>
        <dbReference type="Google" id="ProtNLM"/>
    </source>
</evidence>
<dbReference type="Pfam" id="PF06220">
    <property type="entry name" value="zf-U1"/>
    <property type="match status" value="1"/>
</dbReference>
<dbReference type="PANTHER" id="PTHR13173">
    <property type="entry name" value="WW DOMAIN BINDING PROTEIN 4"/>
    <property type="match status" value="1"/>
</dbReference>
<dbReference type="InterPro" id="IPR013085">
    <property type="entry name" value="U1-CZ_Znf_C2H2"/>
</dbReference>
<dbReference type="InterPro" id="IPR000690">
    <property type="entry name" value="Matrin/U1-C_Znf_C2H2"/>
</dbReference>
<keyword evidence="2" id="KW-0479">Metal-binding</keyword>
<evidence type="ECO:0000256" key="3">
    <source>
        <dbReference type="ARBA" id="ARBA00022771"/>
    </source>
</evidence>
<dbReference type="AlphaFoldDB" id="A0AA36H4E2"/>
<dbReference type="Gene3D" id="2.20.70.10">
    <property type="match status" value="1"/>
</dbReference>
<evidence type="ECO:0000256" key="5">
    <source>
        <dbReference type="ARBA" id="ARBA00023242"/>
    </source>
</evidence>
<dbReference type="EMBL" id="CATQJL010000305">
    <property type="protein sequence ID" value="CAJ0603834.1"/>
    <property type="molecule type" value="Genomic_DNA"/>
</dbReference>
<proteinExistence type="predicted"/>
<feature type="domain" description="WW" evidence="7">
    <location>
        <begin position="182"/>
        <end position="217"/>
    </location>
</feature>
<dbReference type="GO" id="GO:0000398">
    <property type="term" value="P:mRNA splicing, via spliceosome"/>
    <property type="evidence" value="ECO:0007669"/>
    <property type="project" value="InterPro"/>
</dbReference>